<name>A0ABW0BPG5_9ACTN</name>
<dbReference type="InterPro" id="IPR052169">
    <property type="entry name" value="CW_Biosynth-Accessory"/>
</dbReference>
<feature type="region of interest" description="Disordered" evidence="2">
    <location>
        <begin position="37"/>
        <end position="79"/>
    </location>
</feature>
<dbReference type="SUPFAM" id="SSF56300">
    <property type="entry name" value="Metallo-dependent phosphatases"/>
    <property type="match status" value="1"/>
</dbReference>
<evidence type="ECO:0000256" key="2">
    <source>
        <dbReference type="SAM" id="MobiDB-lite"/>
    </source>
</evidence>
<comment type="caution">
    <text evidence="4">The sequence shown here is derived from an EMBL/GenBank/DDBJ whole genome shotgun (WGS) entry which is preliminary data.</text>
</comment>
<dbReference type="SMART" id="SM00854">
    <property type="entry name" value="PGA_cap"/>
    <property type="match status" value="1"/>
</dbReference>
<accession>A0ABW0BPG5</accession>
<dbReference type="PANTHER" id="PTHR33393">
    <property type="entry name" value="POLYGLUTAMINE SYNTHESIS ACCESSORY PROTEIN RV0574C-RELATED"/>
    <property type="match status" value="1"/>
</dbReference>
<protein>
    <submittedName>
        <fullName evidence="4">CapA family protein</fullName>
    </submittedName>
</protein>
<organism evidence="4 5">
    <name type="scientific">Nocardioides taihuensis</name>
    <dbReference type="NCBI Taxonomy" id="1835606"/>
    <lineage>
        <taxon>Bacteria</taxon>
        <taxon>Bacillati</taxon>
        <taxon>Actinomycetota</taxon>
        <taxon>Actinomycetes</taxon>
        <taxon>Propionibacteriales</taxon>
        <taxon>Nocardioidaceae</taxon>
        <taxon>Nocardioides</taxon>
    </lineage>
</organism>
<feature type="domain" description="Capsule synthesis protein CapA" evidence="3">
    <location>
        <begin position="86"/>
        <end position="336"/>
    </location>
</feature>
<dbReference type="InterPro" id="IPR029052">
    <property type="entry name" value="Metallo-depent_PP-like"/>
</dbReference>
<keyword evidence="5" id="KW-1185">Reference proteome</keyword>
<sequence length="412" mass="43157">MTAPRCTRPRTHTGAGALAALAVTGGLLLAGCGGVAPEGAADERPETRAAPAPTGTSGGLAVDPATTDDPSDASVTTPEAAPREVTVAVAGDLLWHDTVWESAEEDHRRTGAGVGGMDFGPMFRALAPVVQDADLAVCHEEVPFAPRGGPYLGYPVFAAPPQIASFIGDFGWDACTTASNHSVDQGFTGLARTATLLDRQGVAHVGTFRTAAERRQPVLLQADGVTVGLVQGTFGLNGLPLPAEQPWSVSMWDADNLLAQARAARRAGADVVLVGVHWGSEYVHEPTPEQVALADRLTRSPDVDLVYGEHAHVVQPITKVNGKWVAYGLGNMVAQNEVSRPETYQGISATFTFAEQPDGSFEVSRAAYVPTAWNHYTPGNPIRITTDPTPGQLAQIRDAVHLLGGTGGLQED</sequence>
<dbReference type="InterPro" id="IPR019079">
    <property type="entry name" value="Capsule_synth_CapA"/>
</dbReference>
<dbReference type="EMBL" id="JBHSKD010000024">
    <property type="protein sequence ID" value="MFC5178481.1"/>
    <property type="molecule type" value="Genomic_DNA"/>
</dbReference>
<dbReference type="Gene3D" id="3.60.21.10">
    <property type="match status" value="1"/>
</dbReference>
<comment type="similarity">
    <text evidence="1">Belongs to the CapA family.</text>
</comment>
<dbReference type="CDD" id="cd07381">
    <property type="entry name" value="MPP_CapA"/>
    <property type="match status" value="1"/>
</dbReference>
<reference evidence="5" key="1">
    <citation type="journal article" date="2019" name="Int. J. Syst. Evol. Microbiol.">
        <title>The Global Catalogue of Microorganisms (GCM) 10K type strain sequencing project: providing services to taxonomists for standard genome sequencing and annotation.</title>
        <authorList>
            <consortium name="The Broad Institute Genomics Platform"/>
            <consortium name="The Broad Institute Genome Sequencing Center for Infectious Disease"/>
            <person name="Wu L."/>
            <person name="Ma J."/>
        </authorList>
    </citation>
    <scope>NUCLEOTIDE SEQUENCE [LARGE SCALE GENOMIC DNA]</scope>
    <source>
        <strain evidence="5">DFY41</strain>
    </source>
</reference>
<evidence type="ECO:0000256" key="1">
    <source>
        <dbReference type="ARBA" id="ARBA00005662"/>
    </source>
</evidence>
<evidence type="ECO:0000259" key="3">
    <source>
        <dbReference type="SMART" id="SM00854"/>
    </source>
</evidence>
<dbReference type="Pfam" id="PF09587">
    <property type="entry name" value="PGA_cap"/>
    <property type="match status" value="1"/>
</dbReference>
<proteinExistence type="inferred from homology"/>
<dbReference type="PANTHER" id="PTHR33393:SF13">
    <property type="entry name" value="PGA BIOSYNTHESIS PROTEIN CAPA"/>
    <property type="match status" value="1"/>
</dbReference>
<dbReference type="PROSITE" id="PS51257">
    <property type="entry name" value="PROKAR_LIPOPROTEIN"/>
    <property type="match status" value="1"/>
</dbReference>
<evidence type="ECO:0000313" key="4">
    <source>
        <dbReference type="EMBL" id="MFC5178481.1"/>
    </source>
</evidence>
<dbReference type="RefSeq" id="WP_378592090.1">
    <property type="nucleotide sequence ID" value="NZ_JBHSKD010000024.1"/>
</dbReference>
<evidence type="ECO:0000313" key="5">
    <source>
        <dbReference type="Proteomes" id="UP001596087"/>
    </source>
</evidence>
<dbReference type="Proteomes" id="UP001596087">
    <property type="component" value="Unassembled WGS sequence"/>
</dbReference>
<gene>
    <name evidence="4" type="ORF">ACFPGP_17520</name>
</gene>